<dbReference type="InterPro" id="IPR019422">
    <property type="entry name" value="7TM_GPCR_serpentine_rcpt_Srh"/>
</dbReference>
<organism evidence="1 2">
    <name type="scientific">Pristionchus pacificus</name>
    <name type="common">Parasitic nematode worm</name>
    <dbReference type="NCBI Taxonomy" id="54126"/>
    <lineage>
        <taxon>Eukaryota</taxon>
        <taxon>Metazoa</taxon>
        <taxon>Ecdysozoa</taxon>
        <taxon>Nematoda</taxon>
        <taxon>Chromadorea</taxon>
        <taxon>Rhabditida</taxon>
        <taxon>Rhabditina</taxon>
        <taxon>Diplogasteromorpha</taxon>
        <taxon>Diplogasteroidea</taxon>
        <taxon>Neodiplogasteridae</taxon>
        <taxon>Pristionchus</taxon>
    </lineage>
</organism>
<dbReference type="EnsemblMetazoa" id="PPA41771.1">
    <property type="protein sequence ID" value="PPA41771.1"/>
    <property type="gene ID" value="WBGene00280140"/>
</dbReference>
<evidence type="ECO:0000313" key="1">
    <source>
        <dbReference type="EnsemblMetazoa" id="PPA41771.1"/>
    </source>
</evidence>
<sequence length="495" mass="56946">MNGTHLQFYFEWDRDILLRLCATIREVFWPVSVFLVHPLVLFVLIRKTKMDLDCKLAFVVHDTVLAFLTISQCIPYIFVMMRLHQKMVSIDSRAKLSERSQLLLMCFFTAVLVSNVYGFGAWSAESADKDDILNIPDIAWVTTRTPNFLVFGRKYGEIGLFNREMFLLLFTILVCFSFYMGCTYHAIVIGKGNVRSLKSSKTVEIQLRFMKSMAIQACLTSLFFITPLVILGISLATPIAHLIPAATLPGFRIVLVVVFCCCSFGHSIVFLGKSAFIIQKIRDLNGTKKSKTTSHYPKSGNLRYTRKIAVVMDANDAIRLQYYFEWDQDLLLWLCATIREVYWPISVFFIHPLVLFVLIRKTRIYLECKMAFIVHDLHTLTPYPIFCCTGILCSESTPHRLLLVCVPLFYLLPMGANRENYSRFIAKKTVLSFLTISLCAPYLFVMMRLHQKMVSADSRAKLSERSQLLLMCVFTIVLCSLPRQIISQKRSQRNY</sequence>
<dbReference type="Proteomes" id="UP000005239">
    <property type="component" value="Unassembled WGS sequence"/>
</dbReference>
<dbReference type="PANTHER" id="PTHR45830">
    <property type="entry name" value="SERPENTINE RECEPTOR, CLASS I"/>
    <property type="match status" value="1"/>
</dbReference>
<protein>
    <submittedName>
        <fullName evidence="1">G protein-coupled receptor</fullName>
    </submittedName>
</protein>
<reference evidence="2" key="1">
    <citation type="journal article" date="2008" name="Nat. Genet.">
        <title>The Pristionchus pacificus genome provides a unique perspective on nematode lifestyle and parasitism.</title>
        <authorList>
            <person name="Dieterich C."/>
            <person name="Clifton S.W."/>
            <person name="Schuster L.N."/>
            <person name="Chinwalla A."/>
            <person name="Delehaunty K."/>
            <person name="Dinkelacker I."/>
            <person name="Fulton L."/>
            <person name="Fulton R."/>
            <person name="Godfrey J."/>
            <person name="Minx P."/>
            <person name="Mitreva M."/>
            <person name="Roeseler W."/>
            <person name="Tian H."/>
            <person name="Witte H."/>
            <person name="Yang S.P."/>
            <person name="Wilson R.K."/>
            <person name="Sommer R.J."/>
        </authorList>
    </citation>
    <scope>NUCLEOTIDE SEQUENCE [LARGE SCALE GENOMIC DNA]</scope>
    <source>
        <strain evidence="2">PS312</strain>
    </source>
</reference>
<accession>A0A8R1UVR7</accession>
<gene>
    <name evidence="1" type="primary">WBGene00280140</name>
</gene>
<dbReference type="PANTHER" id="PTHR45830:SF15">
    <property type="entry name" value="SERPENTINE RECEPTOR, CLASS I"/>
    <property type="match status" value="1"/>
</dbReference>
<name>A0A2A6CN75_PRIPA</name>
<evidence type="ECO:0000313" key="2">
    <source>
        <dbReference type="Proteomes" id="UP000005239"/>
    </source>
</evidence>
<keyword evidence="2" id="KW-1185">Reference proteome</keyword>
<reference evidence="1" key="2">
    <citation type="submission" date="2022-06" db="UniProtKB">
        <authorList>
            <consortium name="EnsemblMetazoa"/>
        </authorList>
    </citation>
    <scope>IDENTIFICATION</scope>
    <source>
        <strain evidence="1">PS312</strain>
    </source>
</reference>
<accession>A0A2A6CN75</accession>
<dbReference type="AlphaFoldDB" id="A0A2A6CN75"/>
<proteinExistence type="predicted"/>
<dbReference type="Pfam" id="PF10318">
    <property type="entry name" value="7TM_GPCR_Srh"/>
    <property type="match status" value="1"/>
</dbReference>